<dbReference type="NCBIfam" id="NF009466">
    <property type="entry name" value="PRK12826.1-2"/>
    <property type="match status" value="1"/>
</dbReference>
<dbReference type="NCBIfam" id="TIGR01830">
    <property type="entry name" value="3oxo_ACP_reduc"/>
    <property type="match status" value="1"/>
</dbReference>
<dbReference type="PANTHER" id="PTHR42879:SF2">
    <property type="entry name" value="3-OXOACYL-[ACYL-CARRIER-PROTEIN] REDUCTASE FABG"/>
    <property type="match status" value="1"/>
</dbReference>
<evidence type="ECO:0000256" key="4">
    <source>
        <dbReference type="ARBA" id="ARBA00023002"/>
    </source>
</evidence>
<comment type="subunit">
    <text evidence="6">Homotetramer.</text>
</comment>
<keyword evidence="6" id="KW-0443">Lipid metabolism</keyword>
<proteinExistence type="inferred from homology"/>
<dbReference type="PANTHER" id="PTHR42879">
    <property type="entry name" value="3-OXOACYL-(ACYL-CARRIER-PROTEIN) REDUCTASE"/>
    <property type="match status" value="1"/>
</dbReference>
<comment type="similarity">
    <text evidence="2 6">Belongs to the short-chain dehydrogenases/reductases (SDR) family.</text>
</comment>
<reference evidence="8 9" key="2">
    <citation type="submission" date="2023-06" db="EMBL/GenBank/DDBJ databases">
        <authorList>
            <person name="Zeman M."/>
            <person name="Kubasova T."/>
            <person name="Jahodarova E."/>
            <person name="Nykrynova M."/>
            <person name="Rychlik I."/>
        </authorList>
    </citation>
    <scope>NUCLEOTIDE SEQUENCE [LARGE SCALE GENOMIC DNA]</scope>
    <source>
        <strain evidence="8 9">154_Feed</strain>
    </source>
</reference>
<dbReference type="InterPro" id="IPR011284">
    <property type="entry name" value="3oxo_ACP_reduc"/>
</dbReference>
<evidence type="ECO:0000256" key="6">
    <source>
        <dbReference type="RuleBase" id="RU366074"/>
    </source>
</evidence>
<dbReference type="RefSeq" id="WP_289545239.1">
    <property type="nucleotide sequence ID" value="NZ_JAUDDZ010000008.1"/>
</dbReference>
<dbReference type="SMART" id="SM00822">
    <property type="entry name" value="PKS_KR"/>
    <property type="match status" value="1"/>
</dbReference>
<evidence type="ECO:0000313" key="8">
    <source>
        <dbReference type="EMBL" id="MDM8275209.1"/>
    </source>
</evidence>
<accession>A0ABT7V9X7</accession>
<keyword evidence="6" id="KW-0276">Fatty acid metabolism</keyword>
<reference evidence="9" key="1">
    <citation type="submission" date="2023-06" db="EMBL/GenBank/DDBJ databases">
        <title>Identification and characterization of horizontal gene transfer across gut microbiota members of farm animals based on homology search.</title>
        <authorList>
            <person name="Zeman M."/>
            <person name="Kubasova T."/>
            <person name="Jahodarova E."/>
            <person name="Nykrynova M."/>
            <person name="Rychlik I."/>
        </authorList>
    </citation>
    <scope>NUCLEOTIDE SEQUENCE [LARGE SCALE GENOMIC DNA]</scope>
    <source>
        <strain evidence="9">154_Feed</strain>
    </source>
</reference>
<dbReference type="SUPFAM" id="SSF51735">
    <property type="entry name" value="NAD(P)-binding Rossmann-fold domains"/>
    <property type="match status" value="1"/>
</dbReference>
<evidence type="ECO:0000256" key="2">
    <source>
        <dbReference type="ARBA" id="ARBA00006484"/>
    </source>
</evidence>
<dbReference type="InterPro" id="IPR020904">
    <property type="entry name" value="Sc_DH/Rdtase_CS"/>
</dbReference>
<keyword evidence="6" id="KW-0521">NADP</keyword>
<dbReference type="EMBL" id="JAUDDZ010000008">
    <property type="protein sequence ID" value="MDM8275209.1"/>
    <property type="molecule type" value="Genomic_DNA"/>
</dbReference>
<dbReference type="InterPro" id="IPR050259">
    <property type="entry name" value="SDR"/>
</dbReference>
<evidence type="ECO:0000259" key="7">
    <source>
        <dbReference type="SMART" id="SM00822"/>
    </source>
</evidence>
<dbReference type="PRINTS" id="PR00080">
    <property type="entry name" value="SDRFAMILY"/>
</dbReference>
<dbReference type="GO" id="GO:0004316">
    <property type="term" value="F:3-oxoacyl-[acyl-carrier-protein] reductase (NADPH) activity"/>
    <property type="evidence" value="ECO:0007669"/>
    <property type="project" value="UniProtKB-EC"/>
</dbReference>
<keyword evidence="6" id="KW-0444">Lipid biosynthesis</keyword>
<dbReference type="Pfam" id="PF13561">
    <property type="entry name" value="adh_short_C2"/>
    <property type="match status" value="1"/>
</dbReference>
<evidence type="ECO:0000256" key="1">
    <source>
        <dbReference type="ARBA" id="ARBA00005194"/>
    </source>
</evidence>
<dbReference type="PROSITE" id="PS00061">
    <property type="entry name" value="ADH_SHORT"/>
    <property type="match status" value="1"/>
</dbReference>
<keyword evidence="4 6" id="KW-0560">Oxidoreductase</keyword>
<dbReference type="Proteomes" id="UP001529421">
    <property type="component" value="Unassembled WGS sequence"/>
</dbReference>
<evidence type="ECO:0000256" key="5">
    <source>
        <dbReference type="ARBA" id="ARBA00048508"/>
    </source>
</evidence>
<keyword evidence="9" id="KW-1185">Reference proteome</keyword>
<feature type="domain" description="Ketoreductase" evidence="7">
    <location>
        <begin position="15"/>
        <end position="195"/>
    </location>
</feature>
<dbReference type="EC" id="1.1.1.100" evidence="3 6"/>
<keyword evidence="6" id="KW-0275">Fatty acid biosynthesis</keyword>
<dbReference type="InterPro" id="IPR036291">
    <property type="entry name" value="NAD(P)-bd_dom_sf"/>
</dbReference>
<gene>
    <name evidence="8" type="primary">fabG</name>
    <name evidence="8" type="ORF">QUW28_06830</name>
</gene>
<dbReference type="PRINTS" id="PR00081">
    <property type="entry name" value="GDHRDH"/>
</dbReference>
<name>A0ABT7V9X7_9ACTN</name>
<dbReference type="InterPro" id="IPR002347">
    <property type="entry name" value="SDR_fam"/>
</dbReference>
<organism evidence="8 9">
    <name type="scientific">Enorma phocaeensis</name>
    <dbReference type="NCBI Taxonomy" id="1871019"/>
    <lineage>
        <taxon>Bacteria</taxon>
        <taxon>Bacillati</taxon>
        <taxon>Actinomycetota</taxon>
        <taxon>Coriobacteriia</taxon>
        <taxon>Coriobacteriales</taxon>
        <taxon>Coriobacteriaceae</taxon>
        <taxon>Enorma</taxon>
    </lineage>
</organism>
<evidence type="ECO:0000256" key="3">
    <source>
        <dbReference type="ARBA" id="ARBA00012948"/>
    </source>
</evidence>
<dbReference type="Gene3D" id="3.40.50.720">
    <property type="entry name" value="NAD(P)-binding Rossmann-like Domain"/>
    <property type="match status" value="1"/>
</dbReference>
<evidence type="ECO:0000313" key="9">
    <source>
        <dbReference type="Proteomes" id="UP001529421"/>
    </source>
</evidence>
<comment type="function">
    <text evidence="6">Catalyzes the NADPH-dependent reduction of beta-ketoacyl-ACP substrates to beta-hydroxyacyl-ACP products, the first reductive step in the elongation cycle of fatty acid biosynthesis.</text>
</comment>
<protein>
    <recommendedName>
        <fullName evidence="3 6">3-oxoacyl-[acyl-carrier-protein] reductase</fullName>
        <ecNumber evidence="3 6">1.1.1.100</ecNumber>
    </recommendedName>
</protein>
<comment type="caution">
    <text evidence="8">The sequence shown here is derived from an EMBL/GenBank/DDBJ whole genome shotgun (WGS) entry which is preliminary data.</text>
</comment>
<comment type="catalytic activity">
    <reaction evidence="5 6">
        <text>a (3R)-hydroxyacyl-[ACP] + NADP(+) = a 3-oxoacyl-[ACP] + NADPH + H(+)</text>
        <dbReference type="Rhea" id="RHEA:17397"/>
        <dbReference type="Rhea" id="RHEA-COMP:9916"/>
        <dbReference type="Rhea" id="RHEA-COMP:9945"/>
        <dbReference type="ChEBI" id="CHEBI:15378"/>
        <dbReference type="ChEBI" id="CHEBI:57783"/>
        <dbReference type="ChEBI" id="CHEBI:58349"/>
        <dbReference type="ChEBI" id="CHEBI:78776"/>
        <dbReference type="ChEBI" id="CHEBI:78827"/>
        <dbReference type="EC" id="1.1.1.100"/>
    </reaction>
</comment>
<dbReference type="NCBIfam" id="NF005559">
    <property type="entry name" value="PRK07231.1"/>
    <property type="match status" value="1"/>
</dbReference>
<dbReference type="CDD" id="cd05333">
    <property type="entry name" value="BKR_SDR_c"/>
    <property type="match status" value="1"/>
</dbReference>
<comment type="pathway">
    <text evidence="1 6">Lipid metabolism; fatty acid biosynthesis.</text>
</comment>
<sequence length="256" mass="27011">MDSKTTDESRDQGTRCALVTGGSRGIGRAVATSLARDGFDIAVVYAGNDEAARETVCEVEALGRVARAYRCDVSDAEDAKACVSQVASDFGGIWVLVNNAGITRDGLMARMRDEDFARVIDVNLTGTFNMVRACSRIFMRQRGGRIINLSSVVGLMGNAGQVNYAASKAGIIGLTKSVARELAGRNVTVNAVAPGFVETDMTAKLTDAVRAHYEEQIPLGRMAAPEEVAAVVSFLASDAASYVTGEVIRVDGGMAM</sequence>
<dbReference type="InterPro" id="IPR057326">
    <property type="entry name" value="KR_dom"/>
</dbReference>